<dbReference type="PANTHER" id="PTHR35024">
    <property type="entry name" value="HYPOTHETICAL CYTOSOLIC PROTEIN"/>
    <property type="match status" value="1"/>
</dbReference>
<dbReference type="AlphaFoldDB" id="A0A366HCX0"/>
<feature type="compositionally biased region" description="Low complexity" evidence="2">
    <location>
        <begin position="389"/>
        <end position="410"/>
    </location>
</feature>
<reference evidence="3 4" key="1">
    <citation type="submission" date="2018-06" db="EMBL/GenBank/DDBJ databases">
        <title>Genomic Encyclopedia of Type Strains, Phase IV (KMG-IV): sequencing the most valuable type-strain genomes for metagenomic binning, comparative biology and taxonomic classification.</title>
        <authorList>
            <person name="Goeker M."/>
        </authorList>
    </citation>
    <scope>NUCLEOTIDE SEQUENCE [LARGE SCALE GENOMIC DNA]</scope>
    <source>
        <strain evidence="3 4">DSM 25532</strain>
    </source>
</reference>
<dbReference type="Pfam" id="PF04519">
    <property type="entry name" value="Bactofilin"/>
    <property type="match status" value="2"/>
</dbReference>
<sequence length="410" mass="43747">MLGKFLGKEQKSALPKNQIEVVCPVCGAAQIEPRLVVTTHCKKCREHLRIVNGRVLASSHMNPVPSAVFPAMLDSHPVAGETKTAATPTADGEQAQLPAALMPSENVVNEDIPLGLGHMMGFKEEEEGPKPSKNPVRPKSNLPPRPTEPASTAQPPLSAGTFQKMKEQGYYRQQYFKDVECFDCRNKFKTGRSARSTNCPACGSLICLEDVDINVPSTTAIRTRGDVLIRKNGNVNTSEVRCRDLKVHGQICAEIECSGDLTMRTMGIVIGEIHCHQFVVERGSEIKFLNTIYAENVDIQARIEGNIECSGRVTIGAQGCVQGDVTARSVSIEPGGQLNGAMNILRTTTAKPAQKPLKSDTGGTGSGGGTSASTGDLRLPPAFAAIFKNNPGNNAGNSSSNSNSQPGNPE</sequence>
<dbReference type="Proteomes" id="UP000253426">
    <property type="component" value="Unassembled WGS sequence"/>
</dbReference>
<keyword evidence="4" id="KW-1185">Reference proteome</keyword>
<dbReference type="InterPro" id="IPR007607">
    <property type="entry name" value="BacA/B"/>
</dbReference>
<evidence type="ECO:0000313" key="3">
    <source>
        <dbReference type="EMBL" id="RBP40312.1"/>
    </source>
</evidence>
<protein>
    <submittedName>
        <fullName evidence="3">Polymer-forming protein</fullName>
    </submittedName>
</protein>
<evidence type="ECO:0000313" key="4">
    <source>
        <dbReference type="Proteomes" id="UP000253426"/>
    </source>
</evidence>
<comment type="caution">
    <text evidence="3">The sequence shown here is derived from an EMBL/GenBank/DDBJ whole genome shotgun (WGS) entry which is preliminary data.</text>
</comment>
<evidence type="ECO:0000256" key="1">
    <source>
        <dbReference type="ARBA" id="ARBA00044755"/>
    </source>
</evidence>
<gene>
    <name evidence="3" type="ORF">DES53_10818</name>
</gene>
<organism evidence="3 4">
    <name type="scientific">Roseimicrobium gellanilyticum</name>
    <dbReference type="NCBI Taxonomy" id="748857"/>
    <lineage>
        <taxon>Bacteria</taxon>
        <taxon>Pseudomonadati</taxon>
        <taxon>Verrucomicrobiota</taxon>
        <taxon>Verrucomicrobiia</taxon>
        <taxon>Verrucomicrobiales</taxon>
        <taxon>Verrucomicrobiaceae</taxon>
        <taxon>Roseimicrobium</taxon>
    </lineage>
</organism>
<proteinExistence type="inferred from homology"/>
<accession>A0A366HCX0</accession>
<dbReference type="PANTHER" id="PTHR35024:SF4">
    <property type="entry name" value="POLYMER-FORMING CYTOSKELETAL PROTEIN"/>
    <property type="match status" value="1"/>
</dbReference>
<feature type="region of interest" description="Disordered" evidence="2">
    <location>
        <begin position="122"/>
        <end position="159"/>
    </location>
</feature>
<dbReference type="EMBL" id="QNRR01000008">
    <property type="protein sequence ID" value="RBP40312.1"/>
    <property type="molecule type" value="Genomic_DNA"/>
</dbReference>
<comment type="similarity">
    <text evidence="1">Belongs to the bactofilin family.</text>
</comment>
<evidence type="ECO:0000256" key="2">
    <source>
        <dbReference type="SAM" id="MobiDB-lite"/>
    </source>
</evidence>
<name>A0A366HCX0_9BACT</name>
<feature type="region of interest" description="Disordered" evidence="2">
    <location>
        <begin position="349"/>
        <end position="410"/>
    </location>
</feature>